<feature type="domain" description="Abortive infection protein-like C-terminal" evidence="1">
    <location>
        <begin position="77"/>
        <end position="160"/>
    </location>
</feature>
<dbReference type="RefSeq" id="WP_225275811.1">
    <property type="nucleotide sequence ID" value="NZ_CP084058.1"/>
</dbReference>
<name>A0A1M4EC92_9ACTN</name>
<evidence type="ECO:0000259" key="1">
    <source>
        <dbReference type="Pfam" id="PF14355"/>
    </source>
</evidence>
<dbReference type="InterPro" id="IPR026001">
    <property type="entry name" value="Abi-like_C"/>
</dbReference>
<reference evidence="2" key="1">
    <citation type="submission" date="2016-04" db="EMBL/GenBank/DDBJ databases">
        <authorList>
            <person name="Evans L.H."/>
            <person name="Alamgir A."/>
            <person name="Owens N."/>
            <person name="Weber N.D."/>
            <person name="Virtaneva K."/>
            <person name="Barbian K."/>
            <person name="Babar A."/>
            <person name="Rosenke K."/>
        </authorList>
    </citation>
    <scope>NUCLEOTIDE SEQUENCE</scope>
    <source>
        <strain evidence="2">Nono1</strain>
    </source>
</reference>
<evidence type="ECO:0000313" key="2">
    <source>
        <dbReference type="EMBL" id="SBO96519.1"/>
    </source>
</evidence>
<proteinExistence type="predicted"/>
<dbReference type="AlphaFoldDB" id="A0A1M4EC92"/>
<organism evidence="2">
    <name type="scientific">Nonomuraea gerenzanensis</name>
    <dbReference type="NCBI Taxonomy" id="93944"/>
    <lineage>
        <taxon>Bacteria</taxon>
        <taxon>Bacillati</taxon>
        <taxon>Actinomycetota</taxon>
        <taxon>Actinomycetes</taxon>
        <taxon>Streptosporangiales</taxon>
        <taxon>Streptosporangiaceae</taxon>
        <taxon>Nonomuraea</taxon>
    </lineage>
</organism>
<dbReference type="EMBL" id="LT559118">
    <property type="protein sequence ID" value="SBO96519.1"/>
    <property type="molecule type" value="Genomic_DNA"/>
</dbReference>
<accession>A0A1M4EC92</accession>
<gene>
    <name evidence="2" type="ORF">BN4615_P6035</name>
</gene>
<sequence length="174" mass="18261">MTRRPAASRRIGPRFAPDSLKNVTDASAIRQQLSRIQRAILDDPALAVGSAKELIESTAKVVLKERGLPIDDKADLPALVREAQQALGLHPSSTTPGPDGSDAVKKILGAVSSIAIGLAELRNRGYGTGHGPASAPAGLGARHAHLAVNAAFTWCQLILDTLADPKAPWRKGDD</sequence>
<dbReference type="Pfam" id="PF14355">
    <property type="entry name" value="Abi_C"/>
    <property type="match status" value="1"/>
</dbReference>
<protein>
    <submittedName>
        <fullName evidence="2">Abortive phage resistance protein</fullName>
    </submittedName>
</protein>